<keyword evidence="3" id="KW-0732">Signal</keyword>
<accession>A0A6A5YF38</accession>
<dbReference type="GO" id="GO:0016787">
    <property type="term" value="F:hydrolase activity"/>
    <property type="evidence" value="ECO:0007669"/>
    <property type="project" value="UniProtKB-KW"/>
</dbReference>
<protein>
    <recommendedName>
        <fullName evidence="3">Carboxylic ester hydrolase</fullName>
        <ecNumber evidence="3">3.1.1.-</ecNumber>
    </recommendedName>
</protein>
<dbReference type="InterPro" id="IPR002018">
    <property type="entry name" value="CarbesteraseB"/>
</dbReference>
<keyword evidence="2 3" id="KW-0378">Hydrolase</keyword>
<feature type="signal peptide" evidence="3">
    <location>
        <begin position="1"/>
        <end position="18"/>
    </location>
</feature>
<evidence type="ECO:0000313" key="6">
    <source>
        <dbReference type="Proteomes" id="UP000799770"/>
    </source>
</evidence>
<dbReference type="Gene3D" id="3.40.50.1820">
    <property type="entry name" value="alpha/beta hydrolase"/>
    <property type="match status" value="1"/>
</dbReference>
<evidence type="ECO:0000313" key="5">
    <source>
        <dbReference type="EMBL" id="KAF2105520.1"/>
    </source>
</evidence>
<feature type="domain" description="Carboxylesterase type B" evidence="4">
    <location>
        <begin position="31"/>
        <end position="510"/>
    </location>
</feature>
<keyword evidence="6" id="KW-1185">Reference proteome</keyword>
<dbReference type="EC" id="3.1.1.-" evidence="3"/>
<dbReference type="EMBL" id="ML977378">
    <property type="protein sequence ID" value="KAF2105520.1"/>
    <property type="molecule type" value="Genomic_DNA"/>
</dbReference>
<evidence type="ECO:0000256" key="1">
    <source>
        <dbReference type="ARBA" id="ARBA00005964"/>
    </source>
</evidence>
<dbReference type="SUPFAM" id="SSF53474">
    <property type="entry name" value="alpha/beta-Hydrolases"/>
    <property type="match status" value="1"/>
</dbReference>
<feature type="chain" id="PRO_5025716575" description="Carboxylic ester hydrolase" evidence="3">
    <location>
        <begin position="19"/>
        <end position="525"/>
    </location>
</feature>
<dbReference type="InterPro" id="IPR050309">
    <property type="entry name" value="Type-B_Carboxylest/Lipase"/>
</dbReference>
<dbReference type="Pfam" id="PF00135">
    <property type="entry name" value="COesterase"/>
    <property type="match status" value="1"/>
</dbReference>
<gene>
    <name evidence="5" type="ORF">BDV96DRAFT_655533</name>
</gene>
<dbReference type="OrthoDB" id="408631at2759"/>
<organism evidence="5 6">
    <name type="scientific">Lophiotrema nucula</name>
    <dbReference type="NCBI Taxonomy" id="690887"/>
    <lineage>
        <taxon>Eukaryota</taxon>
        <taxon>Fungi</taxon>
        <taxon>Dikarya</taxon>
        <taxon>Ascomycota</taxon>
        <taxon>Pezizomycotina</taxon>
        <taxon>Dothideomycetes</taxon>
        <taxon>Pleosporomycetidae</taxon>
        <taxon>Pleosporales</taxon>
        <taxon>Lophiotremataceae</taxon>
        <taxon>Lophiotrema</taxon>
    </lineage>
</organism>
<dbReference type="AlphaFoldDB" id="A0A6A5YF38"/>
<name>A0A6A5YF38_9PLEO</name>
<dbReference type="InterPro" id="IPR019826">
    <property type="entry name" value="Carboxylesterase_B_AS"/>
</dbReference>
<evidence type="ECO:0000259" key="4">
    <source>
        <dbReference type="Pfam" id="PF00135"/>
    </source>
</evidence>
<dbReference type="Proteomes" id="UP000799770">
    <property type="component" value="Unassembled WGS sequence"/>
</dbReference>
<evidence type="ECO:0000256" key="2">
    <source>
        <dbReference type="ARBA" id="ARBA00022801"/>
    </source>
</evidence>
<dbReference type="PROSITE" id="PS00122">
    <property type="entry name" value="CARBOXYLESTERASE_B_1"/>
    <property type="match status" value="1"/>
</dbReference>
<proteinExistence type="inferred from homology"/>
<dbReference type="PANTHER" id="PTHR11559">
    <property type="entry name" value="CARBOXYLESTERASE"/>
    <property type="match status" value="1"/>
</dbReference>
<comment type="similarity">
    <text evidence="1 3">Belongs to the type-B carboxylesterase/lipase family.</text>
</comment>
<dbReference type="InterPro" id="IPR029058">
    <property type="entry name" value="AB_hydrolase_fold"/>
</dbReference>
<reference evidence="5" key="1">
    <citation type="journal article" date="2020" name="Stud. Mycol.">
        <title>101 Dothideomycetes genomes: a test case for predicting lifestyles and emergence of pathogens.</title>
        <authorList>
            <person name="Haridas S."/>
            <person name="Albert R."/>
            <person name="Binder M."/>
            <person name="Bloem J."/>
            <person name="Labutti K."/>
            <person name="Salamov A."/>
            <person name="Andreopoulos B."/>
            <person name="Baker S."/>
            <person name="Barry K."/>
            <person name="Bills G."/>
            <person name="Bluhm B."/>
            <person name="Cannon C."/>
            <person name="Castanera R."/>
            <person name="Culley D."/>
            <person name="Daum C."/>
            <person name="Ezra D."/>
            <person name="Gonzalez J."/>
            <person name="Henrissat B."/>
            <person name="Kuo A."/>
            <person name="Liang C."/>
            <person name="Lipzen A."/>
            <person name="Lutzoni F."/>
            <person name="Magnuson J."/>
            <person name="Mondo S."/>
            <person name="Nolan M."/>
            <person name="Ohm R."/>
            <person name="Pangilinan J."/>
            <person name="Park H.-J."/>
            <person name="Ramirez L."/>
            <person name="Alfaro M."/>
            <person name="Sun H."/>
            <person name="Tritt A."/>
            <person name="Yoshinaga Y."/>
            <person name="Zwiers L.-H."/>
            <person name="Turgeon B."/>
            <person name="Goodwin S."/>
            <person name="Spatafora J."/>
            <person name="Crous P."/>
            <person name="Grigoriev I."/>
        </authorList>
    </citation>
    <scope>NUCLEOTIDE SEQUENCE</scope>
    <source>
        <strain evidence="5">CBS 627.86</strain>
    </source>
</reference>
<evidence type="ECO:0000256" key="3">
    <source>
        <dbReference type="RuleBase" id="RU361235"/>
    </source>
</evidence>
<sequence>MAFFFVWILALFVQQLVAVDSVVDLGYVKYRGSVQNDGVTTWLGMRYARSTSRVDGRRFTAPEDPMQEVGGIQDAAEFGPLCIGTGTHLKLEFRGNFSEDCLFANVFAPTNASSKSKLPVYIFIQGGGFNLNGNANYNGSKLIQAADYNMVVVNFNYRVGPYGFLASKEVVANKTLSLNNGLKDQRQLMRWVKAHIDKFGGDPNHVTLGGASAGAASVVFHLTAYGGRDDKLFQAAAAESQGFPAIRNVKDSQFAYDALLKQTKCKDLACMSSMNAVDFQQAVRSIKMPYPGGKNPPIWFWNPTLDYDFIRNWTYHEINAGHLVNVPTIFGDATNEGTIFTPNSVISQQRAETFVGDQYVNFNKTTKDVLEGAFPGPLGTTDNANWKTVAANIYGHIRYTCPGLNVSAAYARYGSFPTYQYRWNVGGALHVGELGSIWNNGTSAAGDFAQNYWQSFIRSYDPNKSAATFNAKSGKVDSPKWEAFGTGGGNRLLFGDNNVVKMETVTQQERTQCQTIYGLGMQMQQ</sequence>